<gene>
    <name evidence="1" type="ORF">KP509_36G006400</name>
</gene>
<dbReference type="AlphaFoldDB" id="A0A8T2QAT0"/>
<name>A0A8T2QAT0_CERRI</name>
<keyword evidence="2" id="KW-1185">Reference proteome</keyword>
<evidence type="ECO:0000313" key="1">
    <source>
        <dbReference type="EMBL" id="KAH7280623.1"/>
    </source>
</evidence>
<dbReference type="Proteomes" id="UP000825935">
    <property type="component" value="Chromosome 36"/>
</dbReference>
<dbReference type="EMBL" id="CM035441">
    <property type="protein sequence ID" value="KAH7280623.1"/>
    <property type="molecule type" value="Genomic_DNA"/>
</dbReference>
<comment type="caution">
    <text evidence="1">The sequence shown here is derived from an EMBL/GenBank/DDBJ whole genome shotgun (WGS) entry which is preliminary data.</text>
</comment>
<reference evidence="1" key="1">
    <citation type="submission" date="2021-08" db="EMBL/GenBank/DDBJ databases">
        <title>WGS assembly of Ceratopteris richardii.</title>
        <authorList>
            <person name="Marchant D.B."/>
            <person name="Chen G."/>
            <person name="Jenkins J."/>
            <person name="Shu S."/>
            <person name="Leebens-Mack J."/>
            <person name="Grimwood J."/>
            <person name="Schmutz J."/>
            <person name="Soltis P."/>
            <person name="Soltis D."/>
            <person name="Chen Z.-H."/>
        </authorList>
    </citation>
    <scope>NUCLEOTIDE SEQUENCE</scope>
    <source>
        <strain evidence="1">Whitten #5841</strain>
        <tissue evidence="1">Leaf</tissue>
    </source>
</reference>
<organism evidence="1 2">
    <name type="scientific">Ceratopteris richardii</name>
    <name type="common">Triangle waterfern</name>
    <dbReference type="NCBI Taxonomy" id="49495"/>
    <lineage>
        <taxon>Eukaryota</taxon>
        <taxon>Viridiplantae</taxon>
        <taxon>Streptophyta</taxon>
        <taxon>Embryophyta</taxon>
        <taxon>Tracheophyta</taxon>
        <taxon>Polypodiopsida</taxon>
        <taxon>Polypodiidae</taxon>
        <taxon>Polypodiales</taxon>
        <taxon>Pteridineae</taxon>
        <taxon>Pteridaceae</taxon>
        <taxon>Parkerioideae</taxon>
        <taxon>Ceratopteris</taxon>
    </lineage>
</organism>
<sequence length="90" mass="10206">MNMSMSYAYFCSYSVQGKPWNRWSADDVHQKIKKKLLVQGKQWHLNGPLLCLLDDGDVLLPRAQQRTSRTIGSLLKDTMAAKCATCYPSP</sequence>
<protein>
    <submittedName>
        <fullName evidence="1">Uncharacterized protein</fullName>
    </submittedName>
</protein>
<evidence type="ECO:0000313" key="2">
    <source>
        <dbReference type="Proteomes" id="UP000825935"/>
    </source>
</evidence>
<proteinExistence type="predicted"/>
<accession>A0A8T2QAT0</accession>